<protein>
    <submittedName>
        <fullName evidence="1">Uncharacterized protein</fullName>
    </submittedName>
</protein>
<sequence>MGKLFRWGLVVLIAALVVSKLNIQTSIYKKDDNSVEIIFPQWQQDDPWFYLFWTPGTLSLDPNWRDKVESEYEDGETL</sequence>
<dbReference type="RefSeq" id="WP_377151420.1">
    <property type="nucleotide sequence ID" value="NZ_JBHSAF010000006.1"/>
</dbReference>
<comment type="caution">
    <text evidence="1">The sequence shown here is derived from an EMBL/GenBank/DDBJ whole genome shotgun (WGS) entry which is preliminary data.</text>
</comment>
<evidence type="ECO:0000313" key="1">
    <source>
        <dbReference type="EMBL" id="MFC3913163.1"/>
    </source>
</evidence>
<reference evidence="2" key="1">
    <citation type="journal article" date="2019" name="Int. J. Syst. Evol. Microbiol.">
        <title>The Global Catalogue of Microorganisms (GCM) 10K type strain sequencing project: providing services to taxonomists for standard genome sequencing and annotation.</title>
        <authorList>
            <consortium name="The Broad Institute Genomics Platform"/>
            <consortium name="The Broad Institute Genome Sequencing Center for Infectious Disease"/>
            <person name="Wu L."/>
            <person name="Ma J."/>
        </authorList>
    </citation>
    <scope>NUCLEOTIDE SEQUENCE [LARGE SCALE GENOMIC DNA]</scope>
    <source>
        <strain evidence="2">CCUG 54939</strain>
    </source>
</reference>
<proteinExistence type="predicted"/>
<name>A0ABV8CM81_9GAMM</name>
<dbReference type="EMBL" id="JBHSAF010000006">
    <property type="protein sequence ID" value="MFC3913163.1"/>
    <property type="molecule type" value="Genomic_DNA"/>
</dbReference>
<gene>
    <name evidence="1" type="ORF">ACFOSS_06750</name>
</gene>
<accession>A0ABV8CM81</accession>
<organism evidence="1 2">
    <name type="scientific">Pseudaeromonas sharmana</name>
    <dbReference type="NCBI Taxonomy" id="328412"/>
    <lineage>
        <taxon>Bacteria</taxon>
        <taxon>Pseudomonadati</taxon>
        <taxon>Pseudomonadota</taxon>
        <taxon>Gammaproteobacteria</taxon>
        <taxon>Aeromonadales</taxon>
        <taxon>Aeromonadaceae</taxon>
        <taxon>Pseudaeromonas</taxon>
    </lineage>
</organism>
<keyword evidence="2" id="KW-1185">Reference proteome</keyword>
<evidence type="ECO:0000313" key="2">
    <source>
        <dbReference type="Proteomes" id="UP001595692"/>
    </source>
</evidence>
<dbReference type="Proteomes" id="UP001595692">
    <property type="component" value="Unassembled WGS sequence"/>
</dbReference>